<name>A0A7R9CTW0_TIMCR</name>
<sequence length="208" mass="22893">MRDRSSFPRAVFTGSLARLAAVTGNVSPASSPLCSGARVRHDPISESTRTPRVVCRMECGVSFHPAWGVHETMIDNNFSSTPVKINIKHMSGKAHCLNVNIIEIDLSVKGRPWVGASSDIQNREPSCRIFSPQHLILLPIREKPPPVHPTEIRTSISPPSAVELNTTSALANYATEEDQSRPVLRASLHSYFEAESVVDVRKPLTTYE</sequence>
<proteinExistence type="predicted"/>
<dbReference type="AlphaFoldDB" id="A0A7R9CTW0"/>
<reference evidence="1" key="1">
    <citation type="submission" date="2020-11" db="EMBL/GenBank/DDBJ databases">
        <authorList>
            <person name="Tran Van P."/>
        </authorList>
    </citation>
    <scope>NUCLEOTIDE SEQUENCE</scope>
</reference>
<accession>A0A7R9CTW0</accession>
<organism evidence="1">
    <name type="scientific">Timema cristinae</name>
    <name type="common">Walking stick</name>
    <dbReference type="NCBI Taxonomy" id="61476"/>
    <lineage>
        <taxon>Eukaryota</taxon>
        <taxon>Metazoa</taxon>
        <taxon>Ecdysozoa</taxon>
        <taxon>Arthropoda</taxon>
        <taxon>Hexapoda</taxon>
        <taxon>Insecta</taxon>
        <taxon>Pterygota</taxon>
        <taxon>Neoptera</taxon>
        <taxon>Polyneoptera</taxon>
        <taxon>Phasmatodea</taxon>
        <taxon>Timematodea</taxon>
        <taxon>Timematoidea</taxon>
        <taxon>Timematidae</taxon>
        <taxon>Timema</taxon>
    </lineage>
</organism>
<protein>
    <submittedName>
        <fullName evidence="1">Uncharacterized protein</fullName>
    </submittedName>
</protein>
<dbReference type="EMBL" id="OC318519">
    <property type="protein sequence ID" value="CAD7402357.1"/>
    <property type="molecule type" value="Genomic_DNA"/>
</dbReference>
<gene>
    <name evidence="1" type="ORF">TCEB3V08_LOCUS6449</name>
</gene>
<evidence type="ECO:0000313" key="1">
    <source>
        <dbReference type="EMBL" id="CAD7402357.1"/>
    </source>
</evidence>